<proteinExistence type="predicted"/>
<dbReference type="AlphaFoldDB" id="A0A8H6IV72"/>
<keyword evidence="3" id="KW-1185">Reference proteome</keyword>
<evidence type="ECO:0000256" key="1">
    <source>
        <dbReference type="SAM" id="MobiDB-lite"/>
    </source>
</evidence>
<feature type="region of interest" description="Disordered" evidence="1">
    <location>
        <begin position="298"/>
        <end position="318"/>
    </location>
</feature>
<sequence length="815" mass="89504">MKNPLILEIFPKLFDSTTLSKRDAFGLKPASLTPLENVVGRSSPIHEEAVSRDPVGSARIEALWRLDLAAPEENASLVDFAAYEVRILGVVREAIEKPQTEDAQGRNGLHCLAVAIFARLKYLFSGLLETSAFSRRRGWTRWTLNDQAETTSRAQLARNAWSQAANYTSLLLDAGVDLNSYNSFGNTVLMDFVAFLPEQAGNLQTMEILQTLINAALKALLKAGARISARDADGRDAVTILTDCLANTGRDAVASINYEGCLKELLDSCDGFTPVPTATSEWCLPHRESTELDYDVQDSLGDKQSQTTQQPSEQLALEVPSSEAVSFQLDEDTLKVDPFKLTLRLEGDAATRLSLESSLASETNEEADCTKQIQSTYTDSLSPDLNGLTDDMCKLVLSRAFGMSMDDVSSPEDLQKKGSLHSGRRDEDDRDDGGSNSNGNDGGRDRNWDSNMGQNAKRTKGEVRLSCPFRKRNPLRFNVRDHLNCATQSFQSITLVKKSERSIRTSLAAAVTRNSAHSKRGMIISEVSPDQICQTREAIDVPVIEDPENGITPEIAEKLRDRRLKVSVTNWAALWQTLFPADEEVKSDEFEPIIEADEVKKAFERNAGRCASALQKVSSNMILDTASITHQELGHNLWGLFQSFIDHTLQACRDMLIGSPVYTARRELLSGLAKTPLSLDSTSGLDDQIMDHSLMNSLFGLQASSASDAVALKSDHRGTESLLAMHSSADDSVLFPTRESFGDERLPPPEDTSDHEAASEFVLRLGDQYAATFEGPPRASVGLSVSGNQCSWCSLPTPCECLQAWTLDQTLDVFN</sequence>
<accession>A0A8H6IV72</accession>
<dbReference type="Gene3D" id="1.25.40.20">
    <property type="entry name" value="Ankyrin repeat-containing domain"/>
    <property type="match status" value="1"/>
</dbReference>
<comment type="caution">
    <text evidence="2">The sequence shown here is derived from an EMBL/GenBank/DDBJ whole genome shotgun (WGS) entry which is preliminary data.</text>
</comment>
<name>A0A8H6IV72_9PEZI</name>
<dbReference type="InterPro" id="IPR036770">
    <property type="entry name" value="Ankyrin_rpt-contain_sf"/>
</dbReference>
<evidence type="ECO:0000313" key="2">
    <source>
        <dbReference type="EMBL" id="KAF6800122.1"/>
    </source>
</evidence>
<dbReference type="PANTHER" id="PTHR38166">
    <property type="entry name" value="C2H2-TYPE DOMAIN-CONTAINING PROTEIN-RELATED"/>
    <property type="match status" value="1"/>
</dbReference>
<dbReference type="EMBL" id="WIGN01000314">
    <property type="protein sequence ID" value="KAF6800122.1"/>
    <property type="molecule type" value="Genomic_DNA"/>
</dbReference>
<feature type="compositionally biased region" description="Polar residues" evidence="1">
    <location>
        <begin position="302"/>
        <end position="313"/>
    </location>
</feature>
<reference evidence="2 3" key="1">
    <citation type="journal article" date="2020" name="Phytopathology">
        <title>Genome Sequence Resources of Colletotrichum truncatum, C. plurivorum, C. musicola, and C. sojae: Four Species Pathogenic to Soybean (Glycine max).</title>
        <authorList>
            <person name="Rogerio F."/>
            <person name="Boufleur T.R."/>
            <person name="Ciampi-Guillardi M."/>
            <person name="Sukno S.A."/>
            <person name="Thon M.R."/>
            <person name="Massola Junior N.S."/>
            <person name="Baroncelli R."/>
        </authorList>
    </citation>
    <scope>NUCLEOTIDE SEQUENCE [LARGE SCALE GENOMIC DNA]</scope>
    <source>
        <strain evidence="2 3">LFN0009</strain>
    </source>
</reference>
<feature type="region of interest" description="Disordered" evidence="1">
    <location>
        <begin position="405"/>
        <end position="464"/>
    </location>
</feature>
<dbReference type="Proteomes" id="UP000652219">
    <property type="component" value="Unassembled WGS sequence"/>
</dbReference>
<protein>
    <submittedName>
        <fullName evidence="2">Ankyrin repeat protein</fullName>
    </submittedName>
</protein>
<dbReference type="SUPFAM" id="SSF48403">
    <property type="entry name" value="Ankyrin repeat"/>
    <property type="match status" value="1"/>
</dbReference>
<gene>
    <name evidence="2" type="ORF">CSOJ01_12364</name>
</gene>
<evidence type="ECO:0000313" key="3">
    <source>
        <dbReference type="Proteomes" id="UP000652219"/>
    </source>
</evidence>
<organism evidence="2 3">
    <name type="scientific">Colletotrichum sojae</name>
    <dbReference type="NCBI Taxonomy" id="2175907"/>
    <lineage>
        <taxon>Eukaryota</taxon>
        <taxon>Fungi</taxon>
        <taxon>Dikarya</taxon>
        <taxon>Ascomycota</taxon>
        <taxon>Pezizomycotina</taxon>
        <taxon>Sordariomycetes</taxon>
        <taxon>Hypocreomycetidae</taxon>
        <taxon>Glomerellales</taxon>
        <taxon>Glomerellaceae</taxon>
        <taxon>Colletotrichum</taxon>
        <taxon>Colletotrichum orchidearum species complex</taxon>
    </lineage>
</organism>
<dbReference type="PANTHER" id="PTHR38166:SF1">
    <property type="entry name" value="C2H2-TYPE DOMAIN-CONTAINING PROTEIN"/>
    <property type="match status" value="1"/>
</dbReference>